<dbReference type="Proteomes" id="UP001217476">
    <property type="component" value="Chromosome"/>
</dbReference>
<evidence type="ECO:0000313" key="2">
    <source>
        <dbReference type="EMBL" id="WEK04240.1"/>
    </source>
</evidence>
<accession>A0AAJ5VU55</accession>
<proteinExistence type="predicted"/>
<keyword evidence="1" id="KW-1133">Transmembrane helix</keyword>
<protein>
    <submittedName>
        <fullName evidence="2">Uncharacterized protein</fullName>
    </submittedName>
</protein>
<gene>
    <name evidence="2" type="ORF">P0Y65_18990</name>
</gene>
<evidence type="ECO:0000313" key="3">
    <source>
        <dbReference type="Proteomes" id="UP001217476"/>
    </source>
</evidence>
<organism evidence="2 3">
    <name type="scientific">Candidatus Devosia phytovorans</name>
    <dbReference type="NCBI Taxonomy" id="3121372"/>
    <lineage>
        <taxon>Bacteria</taxon>
        <taxon>Pseudomonadati</taxon>
        <taxon>Pseudomonadota</taxon>
        <taxon>Alphaproteobacteria</taxon>
        <taxon>Hyphomicrobiales</taxon>
        <taxon>Devosiaceae</taxon>
        <taxon>Devosia</taxon>
    </lineage>
</organism>
<dbReference type="EMBL" id="CP119312">
    <property type="protein sequence ID" value="WEK04240.1"/>
    <property type="molecule type" value="Genomic_DNA"/>
</dbReference>
<feature type="transmembrane region" description="Helical" evidence="1">
    <location>
        <begin position="6"/>
        <end position="28"/>
    </location>
</feature>
<dbReference type="AlphaFoldDB" id="A0AAJ5VU55"/>
<reference evidence="2" key="1">
    <citation type="submission" date="2023-03" db="EMBL/GenBank/DDBJ databases">
        <title>Andean soil-derived lignocellulolytic bacterial consortium as a source of novel taxa and putative plastic-active enzymes.</title>
        <authorList>
            <person name="Diaz-Garcia L."/>
            <person name="Chuvochina M."/>
            <person name="Feuerriegel G."/>
            <person name="Bunk B."/>
            <person name="Sproer C."/>
            <person name="Streit W.R."/>
            <person name="Rodriguez L.M."/>
            <person name="Overmann J."/>
            <person name="Jimenez D.J."/>
        </authorList>
    </citation>
    <scope>NUCLEOTIDE SEQUENCE</scope>
    <source>
        <strain evidence="2">MAG 4196</strain>
    </source>
</reference>
<evidence type="ECO:0000256" key="1">
    <source>
        <dbReference type="SAM" id="Phobius"/>
    </source>
</evidence>
<keyword evidence="1" id="KW-0472">Membrane</keyword>
<sequence>MTELDLILAVALAVAGCLLAAGGALWIARKDNSVSHPPAGE</sequence>
<name>A0AAJ5VU55_9HYPH</name>
<keyword evidence="1" id="KW-0812">Transmembrane</keyword>